<name>A0A7C9JBT0_9ACTN</name>
<sequence length="295" mass="30628">MDETWTIAELAERATAALAGLAPANGRVSDVPNERLIRYYTTIGLLDPPLARRGRIALYGRRHLLQLVAVKRRQAEGASNAAIQRELLGATDDHLAALAGGRATSLSTHDAGRPRGTRPTPDMSDLAALPGNGAGRPPGTGPDRGDRATPPGNAKRPPGTGPAPEEGDPATLPANGSIHPGDAGSLAGDVPARGSRESERTAVGEVGGRTGLAPNHPPARQAPMESRPRFWATPPLPPPPRPSFPPVFHGVSLTPEAALLLSRPLTDDEHAAVTVAAQPLIDLLTELGFTEGIPS</sequence>
<protein>
    <submittedName>
        <fullName evidence="3">MerR family transcriptional regulator</fullName>
    </submittedName>
</protein>
<dbReference type="Gene3D" id="1.10.1660.10">
    <property type="match status" value="1"/>
</dbReference>
<evidence type="ECO:0000313" key="3">
    <source>
        <dbReference type="EMBL" id="NAS22784.1"/>
    </source>
</evidence>
<dbReference type="Pfam" id="PF13411">
    <property type="entry name" value="MerR_1"/>
    <property type="match status" value="1"/>
</dbReference>
<proteinExistence type="predicted"/>
<organism evidence="3 4">
    <name type="scientific">Herbidospora solisilvae</name>
    <dbReference type="NCBI Taxonomy" id="2696284"/>
    <lineage>
        <taxon>Bacteria</taxon>
        <taxon>Bacillati</taxon>
        <taxon>Actinomycetota</taxon>
        <taxon>Actinomycetes</taxon>
        <taxon>Streptosporangiales</taxon>
        <taxon>Streptosporangiaceae</taxon>
        <taxon>Herbidospora</taxon>
    </lineage>
</organism>
<evidence type="ECO:0000313" key="4">
    <source>
        <dbReference type="Proteomes" id="UP000479526"/>
    </source>
</evidence>
<accession>A0A7C9JBT0</accession>
<evidence type="ECO:0000259" key="2">
    <source>
        <dbReference type="Pfam" id="PF13411"/>
    </source>
</evidence>
<dbReference type="InterPro" id="IPR000551">
    <property type="entry name" value="MerR-type_HTH_dom"/>
</dbReference>
<feature type="region of interest" description="Disordered" evidence="1">
    <location>
        <begin position="101"/>
        <end position="227"/>
    </location>
</feature>
<dbReference type="SUPFAM" id="SSF46955">
    <property type="entry name" value="Putative DNA-binding domain"/>
    <property type="match status" value="1"/>
</dbReference>
<dbReference type="InterPro" id="IPR009061">
    <property type="entry name" value="DNA-bd_dom_put_sf"/>
</dbReference>
<dbReference type="GO" id="GO:0006355">
    <property type="term" value="P:regulation of DNA-templated transcription"/>
    <property type="evidence" value="ECO:0007669"/>
    <property type="project" value="InterPro"/>
</dbReference>
<dbReference type="RefSeq" id="WP_161480148.1">
    <property type="nucleotide sequence ID" value="NZ_WXEW01000004.1"/>
</dbReference>
<dbReference type="Proteomes" id="UP000479526">
    <property type="component" value="Unassembled WGS sequence"/>
</dbReference>
<reference evidence="3 4" key="1">
    <citation type="submission" date="2020-01" db="EMBL/GenBank/DDBJ databases">
        <title>Herbidospora sp. NEAU-GS84 nov., a novel actinomycete isolated from soil.</title>
        <authorList>
            <person name="Han L."/>
        </authorList>
    </citation>
    <scope>NUCLEOTIDE SEQUENCE [LARGE SCALE GENOMIC DNA]</scope>
    <source>
        <strain evidence="3 4">NEAU-GS84</strain>
    </source>
</reference>
<dbReference type="GO" id="GO:0003677">
    <property type="term" value="F:DNA binding"/>
    <property type="evidence" value="ECO:0007669"/>
    <property type="project" value="InterPro"/>
</dbReference>
<gene>
    <name evidence="3" type="ORF">GT755_13935</name>
</gene>
<comment type="caution">
    <text evidence="3">The sequence shown here is derived from an EMBL/GenBank/DDBJ whole genome shotgun (WGS) entry which is preliminary data.</text>
</comment>
<dbReference type="AlphaFoldDB" id="A0A7C9JBT0"/>
<feature type="domain" description="HTH merR-type" evidence="2">
    <location>
        <begin position="34"/>
        <end position="87"/>
    </location>
</feature>
<dbReference type="EMBL" id="WXEW01000004">
    <property type="protein sequence ID" value="NAS22784.1"/>
    <property type="molecule type" value="Genomic_DNA"/>
</dbReference>
<keyword evidence="4" id="KW-1185">Reference proteome</keyword>
<evidence type="ECO:0000256" key="1">
    <source>
        <dbReference type="SAM" id="MobiDB-lite"/>
    </source>
</evidence>